<dbReference type="PRINTS" id="PR00031">
    <property type="entry name" value="HTHREPRESSR"/>
</dbReference>
<dbReference type="PANTHER" id="PTHR24326:SF122">
    <property type="entry name" value="HOMEOBOX-LEUCINE ZIPPER PROTEIN HOX6"/>
    <property type="match status" value="1"/>
</dbReference>
<protein>
    <recommendedName>
        <fullName evidence="11">Homeobox-leucine zipper protein</fullName>
    </recommendedName>
    <alternativeName>
        <fullName evidence="11">HD-ZIP protein</fullName>
    </alternativeName>
    <alternativeName>
        <fullName evidence="11">Homeodomain transcription factor</fullName>
    </alternativeName>
</protein>
<sequence>MVMEGGEKSPVEAQAKDDEHFSCQKLVTNHKKKKKKNEISRRFSDEQIRCLESMFKLEAKLEPSKKLQLARELGLQPRQIAIWFQNRRARWKSKQIEQEYRVLKTNYDQLSYQFDSLKNEKHSLLIQLKRLSELLIKKPNDGERESKDLGVINSREGAWNNGDDSCKFERNPSLLNEKVNQGVIMYSDDGGRGNFAYFRREEEEEAEQLKFKQEGEEAELLNFRQEEEPERLINFGEEEDISLSLPERWCSSDSGGLVDQSCGTSNWWEFWNLD</sequence>
<dbReference type="PANTHER" id="PTHR24326">
    <property type="entry name" value="HOMEOBOX-LEUCINE ZIPPER PROTEIN"/>
    <property type="match status" value="1"/>
</dbReference>
<gene>
    <name evidence="14" type="ORF">ILEXP_LOCUS26848</name>
</gene>
<evidence type="ECO:0000256" key="9">
    <source>
        <dbReference type="PROSITE-ProRule" id="PRU00108"/>
    </source>
</evidence>
<evidence type="ECO:0000256" key="8">
    <source>
        <dbReference type="ARBA" id="ARBA00058361"/>
    </source>
</evidence>
<dbReference type="InterPro" id="IPR045224">
    <property type="entry name" value="HDZip_class_I_plant"/>
</dbReference>
<evidence type="ECO:0000256" key="12">
    <source>
        <dbReference type="SAM" id="Coils"/>
    </source>
</evidence>
<dbReference type="GO" id="GO:0000981">
    <property type="term" value="F:DNA-binding transcription factor activity, RNA polymerase II-specific"/>
    <property type="evidence" value="ECO:0007669"/>
    <property type="project" value="UniProtKB-UniRule"/>
</dbReference>
<keyword evidence="12" id="KW-0175">Coiled coil</keyword>
<dbReference type="GO" id="GO:0000976">
    <property type="term" value="F:transcription cis-regulatory region binding"/>
    <property type="evidence" value="ECO:0007669"/>
    <property type="project" value="UniProtKB-ARBA"/>
</dbReference>
<evidence type="ECO:0000256" key="1">
    <source>
        <dbReference type="ARBA" id="ARBA00004123"/>
    </source>
</evidence>
<dbReference type="InterPro" id="IPR003106">
    <property type="entry name" value="Leu_zip_homeo"/>
</dbReference>
<evidence type="ECO:0000256" key="11">
    <source>
        <dbReference type="RuleBase" id="RU369038"/>
    </source>
</evidence>
<keyword evidence="15" id="KW-1185">Reference proteome</keyword>
<accession>A0ABC8SM05</accession>
<comment type="function">
    <text evidence="11">Transcription factor.</text>
</comment>
<dbReference type="Gene3D" id="1.10.10.60">
    <property type="entry name" value="Homeodomain-like"/>
    <property type="match status" value="1"/>
</dbReference>
<evidence type="ECO:0000256" key="2">
    <source>
        <dbReference type="ARBA" id="ARBA00023015"/>
    </source>
</evidence>
<evidence type="ECO:0000313" key="14">
    <source>
        <dbReference type="EMBL" id="CAK9158226.1"/>
    </source>
</evidence>
<evidence type="ECO:0000256" key="6">
    <source>
        <dbReference type="ARBA" id="ARBA00023242"/>
    </source>
</evidence>
<comment type="similarity">
    <text evidence="7 11">Belongs to the HD-ZIP homeobox family. Class I subfamily.</text>
</comment>
<comment type="function">
    <text evidence="8">Probable transcription activator that may act as growth regulators in response to water deficit.</text>
</comment>
<keyword evidence="4 9" id="KW-0371">Homeobox</keyword>
<evidence type="ECO:0000259" key="13">
    <source>
        <dbReference type="PROSITE" id="PS50071"/>
    </source>
</evidence>
<dbReference type="PROSITE" id="PS50071">
    <property type="entry name" value="HOMEOBOX_2"/>
    <property type="match status" value="1"/>
</dbReference>
<evidence type="ECO:0000256" key="4">
    <source>
        <dbReference type="ARBA" id="ARBA00023155"/>
    </source>
</evidence>
<dbReference type="Proteomes" id="UP001642360">
    <property type="component" value="Unassembled WGS sequence"/>
</dbReference>
<feature type="DNA-binding region" description="Homeobox" evidence="9">
    <location>
        <begin position="36"/>
        <end position="95"/>
    </location>
</feature>
<dbReference type="SMART" id="SM00389">
    <property type="entry name" value="HOX"/>
    <property type="match status" value="1"/>
</dbReference>
<feature type="coiled-coil region" evidence="12">
    <location>
        <begin position="100"/>
        <end position="134"/>
    </location>
</feature>
<dbReference type="PROSITE" id="PS00027">
    <property type="entry name" value="HOMEOBOX_1"/>
    <property type="match status" value="1"/>
</dbReference>
<comment type="caution">
    <text evidence="14">The sequence shown here is derived from an EMBL/GenBank/DDBJ whole genome shotgun (WGS) entry which is preliminary data.</text>
</comment>
<dbReference type="InterPro" id="IPR000047">
    <property type="entry name" value="HTH_motif"/>
</dbReference>
<dbReference type="GO" id="GO:0009414">
    <property type="term" value="P:response to water deprivation"/>
    <property type="evidence" value="ECO:0007669"/>
    <property type="project" value="UniProtKB-ARBA"/>
</dbReference>
<organism evidence="14 15">
    <name type="scientific">Ilex paraguariensis</name>
    <name type="common">yerba mate</name>
    <dbReference type="NCBI Taxonomy" id="185542"/>
    <lineage>
        <taxon>Eukaryota</taxon>
        <taxon>Viridiplantae</taxon>
        <taxon>Streptophyta</taxon>
        <taxon>Embryophyta</taxon>
        <taxon>Tracheophyta</taxon>
        <taxon>Spermatophyta</taxon>
        <taxon>Magnoliopsida</taxon>
        <taxon>eudicotyledons</taxon>
        <taxon>Gunneridae</taxon>
        <taxon>Pentapetalae</taxon>
        <taxon>asterids</taxon>
        <taxon>campanulids</taxon>
        <taxon>Aquifoliales</taxon>
        <taxon>Aquifoliaceae</taxon>
        <taxon>Ilex</taxon>
    </lineage>
</organism>
<evidence type="ECO:0000313" key="15">
    <source>
        <dbReference type="Proteomes" id="UP001642360"/>
    </source>
</evidence>
<keyword evidence="3 9" id="KW-0238">DNA-binding</keyword>
<comment type="subcellular location">
    <subcellularLocation>
        <location evidence="1 9 10">Nucleus</location>
    </subcellularLocation>
</comment>
<proteinExistence type="inferred from homology"/>
<evidence type="ECO:0000256" key="10">
    <source>
        <dbReference type="RuleBase" id="RU000682"/>
    </source>
</evidence>
<dbReference type="AlphaFoldDB" id="A0ABC8SM05"/>
<dbReference type="GO" id="GO:0009737">
    <property type="term" value="P:response to abscisic acid"/>
    <property type="evidence" value="ECO:0007669"/>
    <property type="project" value="UniProtKB-ARBA"/>
</dbReference>
<dbReference type="Pfam" id="PF02183">
    <property type="entry name" value="HALZ"/>
    <property type="match status" value="1"/>
</dbReference>
<keyword evidence="2 11" id="KW-0805">Transcription regulation</keyword>
<dbReference type="FunFam" id="1.10.10.60:FF:000293">
    <property type="entry name" value="Homeobox-leucine zipper protein ATHB-7"/>
    <property type="match status" value="1"/>
</dbReference>
<dbReference type="GO" id="GO:0005634">
    <property type="term" value="C:nucleus"/>
    <property type="evidence" value="ECO:0007669"/>
    <property type="project" value="UniProtKB-SubCell"/>
</dbReference>
<feature type="domain" description="Homeobox" evidence="13">
    <location>
        <begin position="34"/>
        <end position="94"/>
    </location>
</feature>
<dbReference type="SUPFAM" id="SSF46689">
    <property type="entry name" value="Homeodomain-like"/>
    <property type="match status" value="1"/>
</dbReference>
<evidence type="ECO:0000256" key="7">
    <source>
        <dbReference type="ARBA" id="ARBA00025748"/>
    </source>
</evidence>
<dbReference type="InterPro" id="IPR009057">
    <property type="entry name" value="Homeodomain-like_sf"/>
</dbReference>
<name>A0ABC8SM05_9AQUA</name>
<keyword evidence="5 11" id="KW-0804">Transcription</keyword>
<dbReference type="Pfam" id="PF00046">
    <property type="entry name" value="Homeodomain"/>
    <property type="match status" value="1"/>
</dbReference>
<evidence type="ECO:0000256" key="5">
    <source>
        <dbReference type="ARBA" id="ARBA00023163"/>
    </source>
</evidence>
<dbReference type="CDD" id="cd00086">
    <property type="entry name" value="homeodomain"/>
    <property type="match status" value="1"/>
</dbReference>
<dbReference type="InterPro" id="IPR001356">
    <property type="entry name" value="HD"/>
</dbReference>
<dbReference type="EMBL" id="CAUOFW020003147">
    <property type="protein sequence ID" value="CAK9158226.1"/>
    <property type="molecule type" value="Genomic_DNA"/>
</dbReference>
<dbReference type="InterPro" id="IPR017970">
    <property type="entry name" value="Homeobox_CS"/>
</dbReference>
<evidence type="ECO:0000256" key="3">
    <source>
        <dbReference type="ARBA" id="ARBA00023125"/>
    </source>
</evidence>
<keyword evidence="6 9" id="KW-0539">Nucleus</keyword>
<reference evidence="14 15" key="1">
    <citation type="submission" date="2024-02" db="EMBL/GenBank/DDBJ databases">
        <authorList>
            <person name="Vignale AGUSTIN F."/>
            <person name="Sosa J E."/>
            <person name="Modenutti C."/>
        </authorList>
    </citation>
    <scope>NUCLEOTIDE SEQUENCE [LARGE SCALE GENOMIC DNA]</scope>
</reference>